<dbReference type="InterPro" id="IPR011333">
    <property type="entry name" value="SKP1/BTB/POZ_sf"/>
</dbReference>
<dbReference type="OrthoDB" id="3268787at2759"/>
<dbReference type="SUPFAM" id="SSF54695">
    <property type="entry name" value="POZ domain"/>
    <property type="match status" value="1"/>
</dbReference>
<feature type="domain" description="BTB" evidence="1">
    <location>
        <begin position="23"/>
        <end position="96"/>
    </location>
</feature>
<dbReference type="Pfam" id="PF00651">
    <property type="entry name" value="BTB"/>
    <property type="match status" value="1"/>
</dbReference>
<name>A0A4Y7PDY0_9AGAM</name>
<keyword evidence="4" id="KW-1185">Reference proteome</keyword>
<dbReference type="CDD" id="cd18186">
    <property type="entry name" value="BTB_POZ_ZBTB_KLHL-like"/>
    <property type="match status" value="1"/>
</dbReference>
<dbReference type="Gene3D" id="3.30.710.10">
    <property type="entry name" value="Potassium Channel Kv1.1, Chain A"/>
    <property type="match status" value="1"/>
</dbReference>
<evidence type="ECO:0000313" key="2">
    <source>
        <dbReference type="EMBL" id="TDL13444.1"/>
    </source>
</evidence>
<dbReference type="EMBL" id="ML170615">
    <property type="protein sequence ID" value="TDL13446.1"/>
    <property type="molecule type" value="Genomic_DNA"/>
</dbReference>
<evidence type="ECO:0000313" key="4">
    <source>
        <dbReference type="Proteomes" id="UP000294933"/>
    </source>
</evidence>
<dbReference type="VEuPathDB" id="FungiDB:BD410DRAFT_903302"/>
<dbReference type="EMBL" id="ML170616">
    <property type="protein sequence ID" value="TDL13444.1"/>
    <property type="molecule type" value="Genomic_DNA"/>
</dbReference>
<dbReference type="Proteomes" id="UP000294933">
    <property type="component" value="Unassembled WGS sequence"/>
</dbReference>
<gene>
    <name evidence="3" type="ORF">BD410DRAFT_903300</name>
    <name evidence="2" type="ORF">BD410DRAFT_903302</name>
</gene>
<sequence>MASTSTPSNSITTRHETLYLPAGDLVLSALSDLKDRGLVLFRVHKFMMAHHSSIFRDMFALPIPVEDFNESYDGASMVHIPDSAEDLEGLLRVLYDPTRLPHKCQEFDFAVVGLLKLAIKYEIEPIRKHIVTRVNAAWPSSLEEWDAVDKRSASMEESGVTSTDALLPEPVLCIEIARLVPQDVHISPVAFYQLSRTSPNDNWDQAGTGKHAFRCALWNNLCYSDYLQLLRGQETVRNCLTEVEKEMRFPASSCQSISSCLSAYDKIWQETYCEVYKHSDPLLTLLMMDRPGYKLPDNLCEDCFSEFYGMLGGLRNGIWKAWSRAFALTGPN</sequence>
<evidence type="ECO:0000313" key="3">
    <source>
        <dbReference type="EMBL" id="TDL13446.1"/>
    </source>
</evidence>
<dbReference type="PROSITE" id="PS50097">
    <property type="entry name" value="BTB"/>
    <property type="match status" value="1"/>
</dbReference>
<evidence type="ECO:0000259" key="1">
    <source>
        <dbReference type="PROSITE" id="PS50097"/>
    </source>
</evidence>
<dbReference type="VEuPathDB" id="FungiDB:BD410DRAFT_903300"/>
<reference evidence="3 4" key="1">
    <citation type="submission" date="2018-06" db="EMBL/GenBank/DDBJ databases">
        <title>A transcriptomic atlas of mushroom development highlights an independent origin of complex multicellularity.</title>
        <authorList>
            <consortium name="DOE Joint Genome Institute"/>
            <person name="Krizsan K."/>
            <person name="Almasi E."/>
            <person name="Merenyi Z."/>
            <person name="Sahu N."/>
            <person name="Viragh M."/>
            <person name="Koszo T."/>
            <person name="Mondo S."/>
            <person name="Kiss B."/>
            <person name="Balint B."/>
            <person name="Kues U."/>
            <person name="Barry K."/>
            <person name="Hegedus J.C."/>
            <person name="Henrissat B."/>
            <person name="Johnson J."/>
            <person name="Lipzen A."/>
            <person name="Ohm R."/>
            <person name="Nagy I."/>
            <person name="Pangilinan J."/>
            <person name="Yan J."/>
            <person name="Xiong Y."/>
            <person name="Grigoriev I.V."/>
            <person name="Hibbett D.S."/>
            <person name="Nagy L.G."/>
        </authorList>
    </citation>
    <scope>NUCLEOTIDE SEQUENCE [LARGE SCALE GENOMIC DNA]</scope>
    <source>
        <strain evidence="3 4">SZMC22713</strain>
    </source>
</reference>
<protein>
    <recommendedName>
        <fullName evidence="1">BTB domain-containing protein</fullName>
    </recommendedName>
</protein>
<dbReference type="AlphaFoldDB" id="A0A4Y7PDY0"/>
<dbReference type="STRING" id="50990.A0A4Y7PDY0"/>
<dbReference type="InterPro" id="IPR000210">
    <property type="entry name" value="BTB/POZ_dom"/>
</dbReference>
<accession>A0A4Y7PDY0</accession>
<proteinExistence type="predicted"/>
<organism evidence="3 4">
    <name type="scientific">Rickenella mellea</name>
    <dbReference type="NCBI Taxonomy" id="50990"/>
    <lineage>
        <taxon>Eukaryota</taxon>
        <taxon>Fungi</taxon>
        <taxon>Dikarya</taxon>
        <taxon>Basidiomycota</taxon>
        <taxon>Agaricomycotina</taxon>
        <taxon>Agaricomycetes</taxon>
        <taxon>Hymenochaetales</taxon>
        <taxon>Rickenellaceae</taxon>
        <taxon>Rickenella</taxon>
    </lineage>
</organism>